<keyword evidence="1" id="KW-1133">Transmembrane helix</keyword>
<dbReference type="EMBL" id="FNCS01000026">
    <property type="protein sequence ID" value="SDH15948.1"/>
    <property type="molecule type" value="Genomic_DNA"/>
</dbReference>
<accession>A0A1G8A4U3</accession>
<sequence length="255" mass="27637">MASASSTRWAGLLLGFSLGGLFDGIVLHQILQWHHLLSGLASSKLDLPMQILADGIFHALMYVLVLVGLVFLWGARRTANQSRELIAMFAIGFGTWHGVDAVFSHWILGLHRIRMDAENPLLWDLGWLAIFGLLPLALGLWLRGRPNLGNRSGGARVACAPLAMVAAVSLAIPWSLQPASNENDTVIVVFRAGVTPAQAITAMKAVEGRLVWSDESDRVWAMRLSLDADTTLLYRNGALLVSSESFIAGCLGWTA</sequence>
<proteinExistence type="predicted"/>
<dbReference type="Pfam" id="PF10002">
    <property type="entry name" value="DUF2243"/>
    <property type="match status" value="1"/>
</dbReference>
<dbReference type="RefSeq" id="WP_090599823.1">
    <property type="nucleotide sequence ID" value="NZ_FNCS01000026.1"/>
</dbReference>
<evidence type="ECO:0000313" key="2">
    <source>
        <dbReference type="EMBL" id="SDH15948.1"/>
    </source>
</evidence>
<gene>
    <name evidence="2" type="ORF">SAMN04487974_1266</name>
</gene>
<evidence type="ECO:0000313" key="3">
    <source>
        <dbReference type="Proteomes" id="UP000199495"/>
    </source>
</evidence>
<keyword evidence="3" id="KW-1185">Reference proteome</keyword>
<feature type="transmembrane region" description="Helical" evidence="1">
    <location>
        <begin position="51"/>
        <end position="73"/>
    </location>
</feature>
<protein>
    <submittedName>
        <fullName evidence="2">Uncharacterized membrane protein</fullName>
    </submittedName>
</protein>
<keyword evidence="1" id="KW-0472">Membrane</keyword>
<keyword evidence="1" id="KW-0812">Transmembrane</keyword>
<feature type="transmembrane region" description="Helical" evidence="1">
    <location>
        <begin position="120"/>
        <end position="142"/>
    </location>
</feature>
<dbReference type="STRING" id="440168.SAMN04487974_1266"/>
<name>A0A1G8A4U3_9HYPH</name>
<dbReference type="AlphaFoldDB" id="A0A1G8A4U3"/>
<organism evidence="2 3">
    <name type="scientific">Pelagibacterium luteolum</name>
    <dbReference type="NCBI Taxonomy" id="440168"/>
    <lineage>
        <taxon>Bacteria</taxon>
        <taxon>Pseudomonadati</taxon>
        <taxon>Pseudomonadota</taxon>
        <taxon>Alphaproteobacteria</taxon>
        <taxon>Hyphomicrobiales</taxon>
        <taxon>Devosiaceae</taxon>
        <taxon>Pelagibacterium</taxon>
    </lineage>
</organism>
<dbReference type="OrthoDB" id="5190099at2"/>
<reference evidence="2 3" key="1">
    <citation type="submission" date="2016-10" db="EMBL/GenBank/DDBJ databases">
        <authorList>
            <person name="de Groot N.N."/>
        </authorList>
    </citation>
    <scope>NUCLEOTIDE SEQUENCE [LARGE SCALE GENOMIC DNA]</scope>
    <source>
        <strain evidence="2 3">CGMCC 1.10267</strain>
    </source>
</reference>
<dbReference type="Proteomes" id="UP000199495">
    <property type="component" value="Unassembled WGS sequence"/>
</dbReference>
<feature type="transmembrane region" description="Helical" evidence="1">
    <location>
        <begin position="85"/>
        <end position="108"/>
    </location>
</feature>
<feature type="transmembrane region" description="Helical" evidence="1">
    <location>
        <begin position="12"/>
        <end position="31"/>
    </location>
</feature>
<feature type="transmembrane region" description="Helical" evidence="1">
    <location>
        <begin position="154"/>
        <end position="176"/>
    </location>
</feature>
<dbReference type="InterPro" id="IPR018719">
    <property type="entry name" value="DUF2243_membrane"/>
</dbReference>
<evidence type="ECO:0000256" key="1">
    <source>
        <dbReference type="SAM" id="Phobius"/>
    </source>
</evidence>